<dbReference type="AlphaFoldDB" id="A0A8T0R356"/>
<gene>
    <name evidence="2" type="ORF">PVAP13_6NG265762</name>
</gene>
<keyword evidence="3" id="KW-1185">Reference proteome</keyword>
<feature type="compositionally biased region" description="Gly residues" evidence="1">
    <location>
        <begin position="110"/>
        <end position="125"/>
    </location>
</feature>
<organism evidence="2 3">
    <name type="scientific">Panicum virgatum</name>
    <name type="common">Blackwell switchgrass</name>
    <dbReference type="NCBI Taxonomy" id="38727"/>
    <lineage>
        <taxon>Eukaryota</taxon>
        <taxon>Viridiplantae</taxon>
        <taxon>Streptophyta</taxon>
        <taxon>Embryophyta</taxon>
        <taxon>Tracheophyta</taxon>
        <taxon>Spermatophyta</taxon>
        <taxon>Magnoliopsida</taxon>
        <taxon>Liliopsida</taxon>
        <taxon>Poales</taxon>
        <taxon>Poaceae</taxon>
        <taxon>PACMAD clade</taxon>
        <taxon>Panicoideae</taxon>
        <taxon>Panicodae</taxon>
        <taxon>Paniceae</taxon>
        <taxon>Panicinae</taxon>
        <taxon>Panicum</taxon>
        <taxon>Panicum sect. Hiantes</taxon>
    </lineage>
</organism>
<evidence type="ECO:0000313" key="3">
    <source>
        <dbReference type="Proteomes" id="UP000823388"/>
    </source>
</evidence>
<accession>A0A8T0R356</accession>
<reference evidence="2" key="1">
    <citation type="submission" date="2020-05" db="EMBL/GenBank/DDBJ databases">
        <title>WGS assembly of Panicum virgatum.</title>
        <authorList>
            <person name="Lovell J.T."/>
            <person name="Jenkins J."/>
            <person name="Shu S."/>
            <person name="Juenger T.E."/>
            <person name="Schmutz J."/>
        </authorList>
    </citation>
    <scope>NUCLEOTIDE SEQUENCE</scope>
    <source>
        <strain evidence="2">AP13</strain>
    </source>
</reference>
<sequence>MSAPAYICICTPLKIYMWKPIKNGLEHLSQGSSTLHQGSSSACRTGTGCARCTKVAAAPPGQQRGQAGGTGFAIAAGSEGASSPAQAAAAAMSIGSPLPVDRGRGRWRRGGGGCGGSASGGGGTGSSSRGICSSLKTLSWYCLNCNRHRPWGGCGRDYFSRACVRSKGVGAKAEALTVFSSRACVLKAEGHYSSKKKG</sequence>
<feature type="region of interest" description="Disordered" evidence="1">
    <location>
        <begin position="96"/>
        <end position="127"/>
    </location>
</feature>
<dbReference type="Proteomes" id="UP000823388">
    <property type="component" value="Chromosome 6N"/>
</dbReference>
<comment type="caution">
    <text evidence="2">The sequence shown here is derived from an EMBL/GenBank/DDBJ whole genome shotgun (WGS) entry which is preliminary data.</text>
</comment>
<evidence type="ECO:0000256" key="1">
    <source>
        <dbReference type="SAM" id="MobiDB-lite"/>
    </source>
</evidence>
<dbReference type="EMBL" id="CM029048">
    <property type="protein sequence ID" value="KAG2579746.1"/>
    <property type="molecule type" value="Genomic_DNA"/>
</dbReference>
<protein>
    <submittedName>
        <fullName evidence="2">Uncharacterized protein</fullName>
    </submittedName>
</protein>
<evidence type="ECO:0000313" key="2">
    <source>
        <dbReference type="EMBL" id="KAG2579746.1"/>
    </source>
</evidence>
<name>A0A8T0R356_PANVG</name>
<proteinExistence type="predicted"/>